<evidence type="ECO:0000256" key="3">
    <source>
        <dbReference type="ARBA" id="ARBA00022989"/>
    </source>
</evidence>
<dbReference type="InterPro" id="IPR049326">
    <property type="entry name" value="Rhodopsin_dom_fungi"/>
</dbReference>
<gene>
    <name evidence="9" type="ORF">EV356DRAFT_530507</name>
</gene>
<dbReference type="AlphaFoldDB" id="A0A6A6HGM9"/>
<name>A0A6A6HGM9_VIRVR</name>
<reference evidence="9" key="1">
    <citation type="journal article" date="2020" name="Stud. Mycol.">
        <title>101 Dothideomycetes genomes: a test case for predicting lifestyles and emergence of pathogens.</title>
        <authorList>
            <person name="Haridas S."/>
            <person name="Albert R."/>
            <person name="Binder M."/>
            <person name="Bloem J."/>
            <person name="Labutti K."/>
            <person name="Salamov A."/>
            <person name="Andreopoulos B."/>
            <person name="Baker S."/>
            <person name="Barry K."/>
            <person name="Bills G."/>
            <person name="Bluhm B."/>
            <person name="Cannon C."/>
            <person name="Castanera R."/>
            <person name="Culley D."/>
            <person name="Daum C."/>
            <person name="Ezra D."/>
            <person name="Gonzalez J."/>
            <person name="Henrissat B."/>
            <person name="Kuo A."/>
            <person name="Liang C."/>
            <person name="Lipzen A."/>
            <person name="Lutzoni F."/>
            <person name="Magnuson J."/>
            <person name="Mondo S."/>
            <person name="Nolan M."/>
            <person name="Ohm R."/>
            <person name="Pangilinan J."/>
            <person name="Park H.-J."/>
            <person name="Ramirez L."/>
            <person name="Alfaro M."/>
            <person name="Sun H."/>
            <person name="Tritt A."/>
            <person name="Yoshinaga Y."/>
            <person name="Zwiers L.-H."/>
            <person name="Turgeon B."/>
            <person name="Goodwin S."/>
            <person name="Spatafora J."/>
            <person name="Crous P."/>
            <person name="Grigoriev I."/>
        </authorList>
    </citation>
    <scope>NUCLEOTIDE SEQUENCE</scope>
    <source>
        <strain evidence="9">Tuck. ex Michener</strain>
    </source>
</reference>
<accession>A0A6A6HGM9</accession>
<feature type="transmembrane region" description="Helical" evidence="7">
    <location>
        <begin position="182"/>
        <end position="202"/>
    </location>
</feature>
<feature type="transmembrane region" description="Helical" evidence="7">
    <location>
        <begin position="20"/>
        <end position="41"/>
    </location>
</feature>
<evidence type="ECO:0000256" key="2">
    <source>
        <dbReference type="ARBA" id="ARBA00022692"/>
    </source>
</evidence>
<evidence type="ECO:0000256" key="5">
    <source>
        <dbReference type="ARBA" id="ARBA00038359"/>
    </source>
</evidence>
<dbReference type="Proteomes" id="UP000800092">
    <property type="component" value="Unassembled WGS sequence"/>
</dbReference>
<evidence type="ECO:0000259" key="8">
    <source>
        <dbReference type="Pfam" id="PF20684"/>
    </source>
</evidence>
<dbReference type="OrthoDB" id="3897607at2759"/>
<keyword evidence="3 7" id="KW-1133">Transmembrane helix</keyword>
<evidence type="ECO:0000256" key="4">
    <source>
        <dbReference type="ARBA" id="ARBA00023136"/>
    </source>
</evidence>
<feature type="transmembrane region" description="Helical" evidence="7">
    <location>
        <begin position="53"/>
        <end position="77"/>
    </location>
</feature>
<protein>
    <recommendedName>
        <fullName evidence="8">Rhodopsin domain-containing protein</fullName>
    </recommendedName>
</protein>
<evidence type="ECO:0000256" key="6">
    <source>
        <dbReference type="SAM" id="MobiDB-lite"/>
    </source>
</evidence>
<feature type="region of interest" description="Disordered" evidence="6">
    <location>
        <begin position="290"/>
        <end position="333"/>
    </location>
</feature>
<dbReference type="PANTHER" id="PTHR33048">
    <property type="entry name" value="PTH11-LIKE INTEGRAL MEMBRANE PROTEIN (AFU_ORTHOLOGUE AFUA_5G11245)"/>
    <property type="match status" value="1"/>
</dbReference>
<organism evidence="9 10">
    <name type="scientific">Viridothelium virens</name>
    <name type="common">Speckled blister lichen</name>
    <name type="synonym">Trypethelium virens</name>
    <dbReference type="NCBI Taxonomy" id="1048519"/>
    <lineage>
        <taxon>Eukaryota</taxon>
        <taxon>Fungi</taxon>
        <taxon>Dikarya</taxon>
        <taxon>Ascomycota</taxon>
        <taxon>Pezizomycotina</taxon>
        <taxon>Dothideomycetes</taxon>
        <taxon>Dothideomycetes incertae sedis</taxon>
        <taxon>Trypetheliales</taxon>
        <taxon>Trypetheliaceae</taxon>
        <taxon>Viridothelium</taxon>
    </lineage>
</organism>
<feature type="compositionally biased region" description="Polar residues" evidence="6">
    <location>
        <begin position="302"/>
        <end position="320"/>
    </location>
</feature>
<comment type="similarity">
    <text evidence="5">Belongs to the SAT4 family.</text>
</comment>
<dbReference type="EMBL" id="ML991782">
    <property type="protein sequence ID" value="KAF2236998.1"/>
    <property type="molecule type" value="Genomic_DNA"/>
</dbReference>
<feature type="compositionally biased region" description="Basic and acidic residues" evidence="6">
    <location>
        <begin position="322"/>
        <end position="333"/>
    </location>
</feature>
<feature type="transmembrane region" description="Helical" evidence="7">
    <location>
        <begin position="253"/>
        <end position="273"/>
    </location>
</feature>
<dbReference type="PANTHER" id="PTHR33048:SF146">
    <property type="entry name" value="INTEGRAL MEMBRANE PROTEIN"/>
    <property type="match status" value="1"/>
</dbReference>
<feature type="transmembrane region" description="Helical" evidence="7">
    <location>
        <begin position="131"/>
        <end position="153"/>
    </location>
</feature>
<dbReference type="GO" id="GO:0016020">
    <property type="term" value="C:membrane"/>
    <property type="evidence" value="ECO:0007669"/>
    <property type="project" value="UniProtKB-SubCell"/>
</dbReference>
<sequence>MAEPMGPPPPGGNQDRGPAILAIWWTEVGVSAIVLLLRLQSRLILRKIGVDDWIMFFTWLLFAVCSIITTLLCRSGGARHLYYLSPSQLSTAVRWNWIAIPFGIAAIATGKISTAFLVLRIMGRNGFWRKWFLYFGSAFTAAVSTIAITLTFAQCSPSRALWNPTLPGAHCWDPRVNTDFSIFTAAWNAFFDLALALMPITIIWNLQMKLERKVALCTVLGLGVFASVSSAVKASKLNELNARADITWETYELYVWTSAEIFVIIVLGSVPTLRPVFERFILKPKSSYARPSKTSYQRDLESSGLSGSTRVGGDSQTHPKSATKDSRLDTDRGDSELARLTSIRMQQTFEVSSFVYDGHSEDLR</sequence>
<evidence type="ECO:0000313" key="9">
    <source>
        <dbReference type="EMBL" id="KAF2236998.1"/>
    </source>
</evidence>
<evidence type="ECO:0000256" key="7">
    <source>
        <dbReference type="SAM" id="Phobius"/>
    </source>
</evidence>
<evidence type="ECO:0000313" key="10">
    <source>
        <dbReference type="Proteomes" id="UP000800092"/>
    </source>
</evidence>
<feature type="domain" description="Rhodopsin" evidence="8">
    <location>
        <begin position="37"/>
        <end position="279"/>
    </location>
</feature>
<keyword evidence="4 7" id="KW-0472">Membrane</keyword>
<keyword evidence="10" id="KW-1185">Reference proteome</keyword>
<evidence type="ECO:0000256" key="1">
    <source>
        <dbReference type="ARBA" id="ARBA00004141"/>
    </source>
</evidence>
<dbReference type="Pfam" id="PF20684">
    <property type="entry name" value="Fung_rhodopsin"/>
    <property type="match status" value="1"/>
</dbReference>
<comment type="subcellular location">
    <subcellularLocation>
        <location evidence="1">Membrane</location>
        <topology evidence="1">Multi-pass membrane protein</topology>
    </subcellularLocation>
</comment>
<proteinExistence type="inferred from homology"/>
<feature type="transmembrane region" description="Helical" evidence="7">
    <location>
        <begin position="97"/>
        <end position="119"/>
    </location>
</feature>
<keyword evidence="2 7" id="KW-0812">Transmembrane</keyword>
<dbReference type="InterPro" id="IPR052337">
    <property type="entry name" value="SAT4-like"/>
</dbReference>